<dbReference type="AlphaFoldDB" id="A0A1I5UXI1"/>
<evidence type="ECO:0000313" key="2">
    <source>
        <dbReference type="Proteomes" id="UP000199356"/>
    </source>
</evidence>
<organism evidence="1 2">
    <name type="scientific">Tranquillimonas alkanivorans</name>
    <dbReference type="NCBI Taxonomy" id="441119"/>
    <lineage>
        <taxon>Bacteria</taxon>
        <taxon>Pseudomonadati</taxon>
        <taxon>Pseudomonadota</taxon>
        <taxon>Alphaproteobacteria</taxon>
        <taxon>Rhodobacterales</taxon>
        <taxon>Roseobacteraceae</taxon>
        <taxon>Tranquillimonas</taxon>
    </lineage>
</organism>
<dbReference type="EMBL" id="FOXA01000025">
    <property type="protein sequence ID" value="SFP99757.1"/>
    <property type="molecule type" value="Genomic_DNA"/>
</dbReference>
<name>A0A1I5UXI1_9RHOB</name>
<evidence type="ECO:0000313" key="1">
    <source>
        <dbReference type="EMBL" id="SFP99757.1"/>
    </source>
</evidence>
<sequence>MFNFGWRRKLKRDLAGLTLGEAVDYLGSSPRTDSFDRAQVQKVLDDLDLLNQEIVNSLDADDFSRRIEAFRDAQPVHSDNIHTALAISQFESLRSYCLIEVRAASTLISNPRELPEYFFGTSLKNAGNSELLLFMALFPASTDRDSETLGISGETRKALLTHLIDRLRNEKAFMGLAKAFADAHPHFHLYPAILRWTQWERRDAEAST</sequence>
<proteinExistence type="predicted"/>
<gene>
    <name evidence="1" type="ORF">SAMN04488047_1251</name>
</gene>
<accession>A0A1I5UXI1</accession>
<keyword evidence="2" id="KW-1185">Reference proteome</keyword>
<protein>
    <submittedName>
        <fullName evidence="1">Uncharacterized protein</fullName>
    </submittedName>
</protein>
<reference evidence="1 2" key="1">
    <citation type="submission" date="2016-10" db="EMBL/GenBank/DDBJ databases">
        <authorList>
            <person name="de Groot N.N."/>
        </authorList>
    </citation>
    <scope>NUCLEOTIDE SEQUENCE [LARGE SCALE GENOMIC DNA]</scope>
    <source>
        <strain evidence="1 2">DSM 19547</strain>
    </source>
</reference>
<dbReference type="Proteomes" id="UP000199356">
    <property type="component" value="Unassembled WGS sequence"/>
</dbReference>